<evidence type="ECO:0000313" key="3">
    <source>
        <dbReference type="EMBL" id="EON66805.1"/>
    </source>
</evidence>
<dbReference type="GeneID" id="19903518"/>
<name>R7YXY5_CONA1</name>
<feature type="transmembrane region" description="Helical" evidence="2">
    <location>
        <begin position="52"/>
        <end position="72"/>
    </location>
</feature>
<proteinExistence type="predicted"/>
<feature type="coiled-coil region" evidence="1">
    <location>
        <begin position="105"/>
        <end position="132"/>
    </location>
</feature>
<dbReference type="Proteomes" id="UP000016924">
    <property type="component" value="Unassembled WGS sequence"/>
</dbReference>
<dbReference type="HOGENOM" id="CLU_1686464_0_0_1"/>
<dbReference type="EMBL" id="JH767583">
    <property type="protein sequence ID" value="EON66805.1"/>
    <property type="molecule type" value="Genomic_DNA"/>
</dbReference>
<feature type="transmembrane region" description="Helical" evidence="2">
    <location>
        <begin position="20"/>
        <end position="40"/>
    </location>
</feature>
<evidence type="ECO:0000256" key="2">
    <source>
        <dbReference type="SAM" id="Phobius"/>
    </source>
</evidence>
<evidence type="ECO:0000313" key="4">
    <source>
        <dbReference type="Proteomes" id="UP000016924"/>
    </source>
</evidence>
<protein>
    <submittedName>
        <fullName evidence="3">Uncharacterized protein</fullName>
    </submittedName>
</protein>
<keyword evidence="2" id="KW-0812">Transmembrane</keyword>
<reference evidence="4" key="1">
    <citation type="submission" date="2012-06" db="EMBL/GenBank/DDBJ databases">
        <title>The genome sequence of Coniosporium apollinis CBS 100218.</title>
        <authorList>
            <consortium name="The Broad Institute Genome Sequencing Platform"/>
            <person name="Cuomo C."/>
            <person name="Gorbushina A."/>
            <person name="Noack S."/>
            <person name="Walker B."/>
            <person name="Young S.K."/>
            <person name="Zeng Q."/>
            <person name="Gargeya S."/>
            <person name="Fitzgerald M."/>
            <person name="Haas B."/>
            <person name="Abouelleil A."/>
            <person name="Alvarado L."/>
            <person name="Arachchi H.M."/>
            <person name="Berlin A.M."/>
            <person name="Chapman S.B."/>
            <person name="Goldberg J."/>
            <person name="Griggs A."/>
            <person name="Gujja S."/>
            <person name="Hansen M."/>
            <person name="Howarth C."/>
            <person name="Imamovic A."/>
            <person name="Larimer J."/>
            <person name="McCowan C."/>
            <person name="Montmayeur A."/>
            <person name="Murphy C."/>
            <person name="Neiman D."/>
            <person name="Pearson M."/>
            <person name="Priest M."/>
            <person name="Roberts A."/>
            <person name="Saif S."/>
            <person name="Shea T."/>
            <person name="Sisk P."/>
            <person name="Sykes S."/>
            <person name="Wortman J."/>
            <person name="Nusbaum C."/>
            <person name="Birren B."/>
        </authorList>
    </citation>
    <scope>NUCLEOTIDE SEQUENCE [LARGE SCALE GENOMIC DNA]</scope>
    <source>
        <strain evidence="4">CBS 100218</strain>
    </source>
</reference>
<organism evidence="3 4">
    <name type="scientific">Coniosporium apollinis (strain CBS 100218)</name>
    <name type="common">Rock-inhabiting black yeast</name>
    <dbReference type="NCBI Taxonomy" id="1168221"/>
    <lineage>
        <taxon>Eukaryota</taxon>
        <taxon>Fungi</taxon>
        <taxon>Dikarya</taxon>
        <taxon>Ascomycota</taxon>
        <taxon>Pezizomycotina</taxon>
        <taxon>Dothideomycetes</taxon>
        <taxon>Dothideomycetes incertae sedis</taxon>
        <taxon>Coniosporium</taxon>
    </lineage>
</organism>
<keyword evidence="2" id="KW-0472">Membrane</keyword>
<dbReference type="RefSeq" id="XP_007782122.1">
    <property type="nucleotide sequence ID" value="XM_007783932.1"/>
</dbReference>
<dbReference type="AlphaFoldDB" id="R7YXY5"/>
<sequence>MWKCSTSSGLDSNFFSTAGQTLLGFLSIYCLVVPILGRYKEQQPDIPVSKPLVFRLLLYLGTLLVLLAVPVYPFQPQVALALGFVGAVLPIVATLMLIRGSTSKIRTQRERMDNLEGDLTNVRSKAGSLESRVAVLKAGDEELREMIPGLTPSEDR</sequence>
<keyword evidence="1" id="KW-0175">Coiled coil</keyword>
<feature type="transmembrane region" description="Helical" evidence="2">
    <location>
        <begin position="78"/>
        <end position="98"/>
    </location>
</feature>
<evidence type="ECO:0000256" key="1">
    <source>
        <dbReference type="SAM" id="Coils"/>
    </source>
</evidence>
<gene>
    <name evidence="3" type="ORF">W97_06207</name>
</gene>
<keyword evidence="4" id="KW-1185">Reference proteome</keyword>
<dbReference type="OrthoDB" id="3945036at2759"/>
<keyword evidence="2" id="KW-1133">Transmembrane helix</keyword>
<accession>R7YXY5</accession>